<dbReference type="Gene3D" id="3.40.50.10490">
    <property type="entry name" value="Glucose-6-phosphate isomerase like protein, domain 1"/>
    <property type="match status" value="2"/>
</dbReference>
<keyword evidence="5" id="KW-1185">Reference proteome</keyword>
<dbReference type="GO" id="GO:1901135">
    <property type="term" value="P:carbohydrate derivative metabolic process"/>
    <property type="evidence" value="ECO:0007669"/>
    <property type="project" value="InterPro"/>
</dbReference>
<evidence type="ECO:0000313" key="4">
    <source>
        <dbReference type="EMBL" id="QHO63609.1"/>
    </source>
</evidence>
<dbReference type="InterPro" id="IPR046348">
    <property type="entry name" value="SIS_dom_sf"/>
</dbReference>
<dbReference type="GO" id="GO:0004347">
    <property type="term" value="F:glucose-6-phosphate isomerase activity"/>
    <property type="evidence" value="ECO:0007669"/>
    <property type="project" value="InterPro"/>
</dbReference>
<dbReference type="PROSITE" id="PS51464">
    <property type="entry name" value="SIS"/>
    <property type="match status" value="1"/>
</dbReference>
<dbReference type="AlphaFoldDB" id="A0A857N8C8"/>
<dbReference type="RefSeq" id="WP_161931982.1">
    <property type="nucleotide sequence ID" value="NZ_CP047901.1"/>
</dbReference>
<dbReference type="InterPro" id="IPR001347">
    <property type="entry name" value="SIS_dom"/>
</dbReference>
<evidence type="ECO:0000259" key="3">
    <source>
        <dbReference type="PROSITE" id="PS51464"/>
    </source>
</evidence>
<proteinExistence type="inferred from homology"/>
<comment type="similarity">
    <text evidence="1">Belongs to the PGI/PMI family.</text>
</comment>
<keyword evidence="2 4" id="KW-0413">Isomerase</keyword>
<protein>
    <submittedName>
        <fullName evidence="4">Bifunctional phosphoglucose/phosphomannose isomerase</fullName>
    </submittedName>
</protein>
<accession>A0A857N8C8</accession>
<evidence type="ECO:0000256" key="2">
    <source>
        <dbReference type="ARBA" id="ARBA00023235"/>
    </source>
</evidence>
<dbReference type="GO" id="GO:0005975">
    <property type="term" value="P:carbohydrate metabolic process"/>
    <property type="evidence" value="ECO:0007669"/>
    <property type="project" value="InterPro"/>
</dbReference>
<evidence type="ECO:0000313" key="5">
    <source>
        <dbReference type="Proteomes" id="UP000463983"/>
    </source>
</evidence>
<dbReference type="CDD" id="cd05637">
    <property type="entry name" value="SIS_PGI_PMI_2"/>
    <property type="match status" value="1"/>
</dbReference>
<feature type="domain" description="SIS" evidence="3">
    <location>
        <begin position="42"/>
        <end position="181"/>
    </location>
</feature>
<gene>
    <name evidence="4" type="ORF">MICH65_0628</name>
</gene>
<dbReference type="KEGG" id="caqa:MICH65_0628"/>
<sequence>MFKHKLDQESSYKLDSSRVYDSVLTLPQQIGGLWEGLTELKIGKACRLVDNLVVVGMGGSALGARVVKSMCNDKLMLPLEIVNNYHLPAYVDERSLVILSSYSGGTEEVLHAAKEAEARKSCVVVIAGGGSLVEVAEKNNWPVLKLNEEYNPSKQPRMAIGMNVMAVLMVLSRCGHVEIESELVTQVLANLRSQQQILGKDRPFKENPAKRLAEIVEEKAVIMIGAEHLTGAIHVFKNQLNENAKTFAARFDLPELNHHLLEGLSFPKELRKVFHFVIFDSELYDPVISKRLLLTEEVITKQGYGVTRIKAETSGALAQVWETIAFGGFVSFYLALLHKIDPAPIPWVDYFKSKLK</sequence>
<dbReference type="Pfam" id="PF10432">
    <property type="entry name" value="bact-PGI_C"/>
    <property type="match status" value="1"/>
</dbReference>
<organism evidence="4 5">
    <name type="scientific">Candidatus Chazhemtobacterium aquaticus</name>
    <dbReference type="NCBI Taxonomy" id="2715735"/>
    <lineage>
        <taxon>Bacteria</taxon>
        <taxon>Candidatus Chazhemtobacteraceae</taxon>
        <taxon>Candidatus Chazhemtobacterium</taxon>
    </lineage>
</organism>
<name>A0A857N8C8_9BACT</name>
<dbReference type="GO" id="GO:0097367">
    <property type="term" value="F:carbohydrate derivative binding"/>
    <property type="evidence" value="ECO:0007669"/>
    <property type="project" value="InterPro"/>
</dbReference>
<dbReference type="Proteomes" id="UP000463983">
    <property type="component" value="Chromosome"/>
</dbReference>
<dbReference type="SUPFAM" id="SSF53697">
    <property type="entry name" value="SIS domain"/>
    <property type="match status" value="1"/>
</dbReference>
<dbReference type="GO" id="GO:0004476">
    <property type="term" value="F:mannose-6-phosphate isomerase activity"/>
    <property type="evidence" value="ECO:0007669"/>
    <property type="project" value="InterPro"/>
</dbReference>
<dbReference type="EMBL" id="CP047901">
    <property type="protein sequence ID" value="QHO63609.1"/>
    <property type="molecule type" value="Genomic_DNA"/>
</dbReference>
<reference evidence="5" key="1">
    <citation type="journal article" date="2020" name="Microorganisms">
        <title>Complete Genome of a Member of a New Bacterial Lineage in the Microgenomates Group Reveals an Unusual Nucleotide Composition Disparity Between Two Strands of DNA and Limited Metabolic Potential.</title>
        <authorList>
            <person name="Kadnikov V.V."/>
            <person name="Mardanov A.V."/>
            <person name="Beletsky A.V."/>
            <person name="Karnachuk O.V."/>
            <person name="Ravin N.V."/>
        </authorList>
    </citation>
    <scope>NUCLEOTIDE SEQUENCE [LARGE SCALE GENOMIC DNA]</scope>
</reference>
<dbReference type="InterPro" id="IPR019490">
    <property type="entry name" value="Glu6P/Mann6P_isomerase_C"/>
</dbReference>
<evidence type="ECO:0000256" key="1">
    <source>
        <dbReference type="ARBA" id="ARBA00010523"/>
    </source>
</evidence>